<dbReference type="GO" id="GO:0045820">
    <property type="term" value="P:negative regulation of glycolytic process"/>
    <property type="evidence" value="ECO:0007669"/>
    <property type="project" value="TreeGrafter"/>
</dbReference>
<dbReference type="PANTHER" id="PTHR46517">
    <property type="entry name" value="FRUCTOSE-2,6-BISPHOSPHATASE TIGAR"/>
    <property type="match status" value="1"/>
</dbReference>
<sequence>MSEVLIYLTRHGKTMLNHLERIQGWSDSPLTAEGAEVARQLGRGLRDTSFAAVYTSDRGRTVETANLVLEESGQTALPITQLYDLREYGFGKYESDFNLNVLELVAKENGFATLEELHAAENTVDRHYIIDTVARLDETGMAEDRLTFQTRIKRGLVTICEEVLAQGGGNVLAIAHGMVIHNLLLLLDSTKATHGIDNASVSKIVYRDGTFFVESVNDTSYIEAGSKITV</sequence>
<dbReference type="EC" id="5.4.2.-" evidence="4"/>
<evidence type="ECO:0000256" key="2">
    <source>
        <dbReference type="PIRSR" id="PIRSR613078-1"/>
    </source>
</evidence>
<gene>
    <name evidence="4" type="primary">gpmA_3</name>
    <name evidence="4" type="ORF">NCTC10815_01486</name>
</gene>
<dbReference type="SMART" id="SM00855">
    <property type="entry name" value="PGAM"/>
    <property type="match status" value="1"/>
</dbReference>
<dbReference type="Gene3D" id="3.40.50.1240">
    <property type="entry name" value="Phosphoglycerate mutase-like"/>
    <property type="match status" value="1"/>
</dbReference>
<feature type="binding site" evidence="3">
    <location>
        <begin position="10"/>
        <end position="17"/>
    </location>
    <ligand>
        <name>substrate</name>
    </ligand>
</feature>
<dbReference type="RefSeq" id="WP_003754331.1">
    <property type="nucleotide sequence ID" value="NZ_CABKNG010000001.1"/>
</dbReference>
<evidence type="ECO:0000313" key="4">
    <source>
        <dbReference type="EMBL" id="STY44166.1"/>
    </source>
</evidence>
<dbReference type="GO" id="GO:0004331">
    <property type="term" value="F:fructose-2,6-bisphosphate 2-phosphatase activity"/>
    <property type="evidence" value="ECO:0007669"/>
    <property type="project" value="TreeGrafter"/>
</dbReference>
<dbReference type="InterPro" id="IPR051695">
    <property type="entry name" value="Phosphoglycerate_Mutase"/>
</dbReference>
<accession>A0A378MF75</accession>
<dbReference type="GO" id="GO:0005829">
    <property type="term" value="C:cytosol"/>
    <property type="evidence" value="ECO:0007669"/>
    <property type="project" value="TreeGrafter"/>
</dbReference>
<keyword evidence="1" id="KW-0378">Hydrolase</keyword>
<dbReference type="EMBL" id="UGPG01000001">
    <property type="protein sequence ID" value="STY44166.1"/>
    <property type="molecule type" value="Genomic_DNA"/>
</dbReference>
<dbReference type="PANTHER" id="PTHR46517:SF1">
    <property type="entry name" value="FRUCTOSE-2,6-BISPHOSPHATASE TIGAR"/>
    <property type="match status" value="1"/>
</dbReference>
<evidence type="ECO:0000256" key="1">
    <source>
        <dbReference type="ARBA" id="ARBA00022801"/>
    </source>
</evidence>
<dbReference type="InterPro" id="IPR013078">
    <property type="entry name" value="His_Pase_superF_clade-1"/>
</dbReference>
<dbReference type="Proteomes" id="UP000254879">
    <property type="component" value="Unassembled WGS sequence"/>
</dbReference>
<evidence type="ECO:0000313" key="5">
    <source>
        <dbReference type="Proteomes" id="UP000254879"/>
    </source>
</evidence>
<protein>
    <submittedName>
        <fullName evidence="4">2,3-bisphosphoglycerate-dependent phosphoglycerate mutase</fullName>
        <ecNumber evidence="4">5.4.2.-</ecNumber>
    </submittedName>
</protein>
<evidence type="ECO:0000256" key="3">
    <source>
        <dbReference type="PIRSR" id="PIRSR613078-2"/>
    </source>
</evidence>
<organism evidence="4 5">
    <name type="scientific">Listeria grayi</name>
    <name type="common">Listeria murrayi</name>
    <dbReference type="NCBI Taxonomy" id="1641"/>
    <lineage>
        <taxon>Bacteria</taxon>
        <taxon>Bacillati</taxon>
        <taxon>Bacillota</taxon>
        <taxon>Bacilli</taxon>
        <taxon>Bacillales</taxon>
        <taxon>Listeriaceae</taxon>
        <taxon>Listeria</taxon>
    </lineage>
</organism>
<dbReference type="GO" id="GO:0016853">
    <property type="term" value="F:isomerase activity"/>
    <property type="evidence" value="ECO:0007669"/>
    <property type="project" value="UniProtKB-KW"/>
</dbReference>
<reference evidence="4 5" key="1">
    <citation type="submission" date="2018-06" db="EMBL/GenBank/DDBJ databases">
        <authorList>
            <consortium name="Pathogen Informatics"/>
            <person name="Doyle S."/>
        </authorList>
    </citation>
    <scope>NUCLEOTIDE SEQUENCE [LARGE SCALE GENOMIC DNA]</scope>
    <source>
        <strain evidence="5">NCTC 10815</strain>
    </source>
</reference>
<keyword evidence="4" id="KW-0413">Isomerase</keyword>
<feature type="active site" description="Proton donor/acceptor" evidence="2">
    <location>
        <position position="87"/>
    </location>
</feature>
<dbReference type="InterPro" id="IPR029033">
    <property type="entry name" value="His_PPase_superfam"/>
</dbReference>
<dbReference type="Pfam" id="PF00300">
    <property type="entry name" value="His_Phos_1"/>
    <property type="match status" value="1"/>
</dbReference>
<feature type="binding site" evidence="3">
    <location>
        <position position="60"/>
    </location>
    <ligand>
        <name>substrate</name>
    </ligand>
</feature>
<name>A0A378MF75_LISGR</name>
<dbReference type="CDD" id="cd07067">
    <property type="entry name" value="HP_PGM_like"/>
    <property type="match status" value="1"/>
</dbReference>
<feature type="active site" description="Tele-phosphohistidine intermediate" evidence="2">
    <location>
        <position position="11"/>
    </location>
</feature>
<dbReference type="SUPFAM" id="SSF53254">
    <property type="entry name" value="Phosphoglycerate mutase-like"/>
    <property type="match status" value="1"/>
</dbReference>
<proteinExistence type="predicted"/>
<dbReference type="AlphaFoldDB" id="A0A378MF75"/>
<dbReference type="GO" id="GO:0043456">
    <property type="term" value="P:regulation of pentose-phosphate shunt"/>
    <property type="evidence" value="ECO:0007669"/>
    <property type="project" value="TreeGrafter"/>
</dbReference>